<comment type="caution">
    <text evidence="6">The sequence shown here is derived from an EMBL/GenBank/DDBJ whole genome shotgun (WGS) entry which is preliminary data.</text>
</comment>
<gene>
    <name evidence="6" type="ORF">HAX54_049123</name>
</gene>
<comment type="similarity">
    <text evidence="1">Belongs to the peptidase C48 family.</text>
</comment>
<dbReference type="Pfam" id="PF02902">
    <property type="entry name" value="Peptidase_C48"/>
    <property type="match status" value="1"/>
</dbReference>
<dbReference type="PANTHER" id="PTHR33022:SF21">
    <property type="entry name" value="UBIQUITIN-LIKE PROTEASE FAMILY PROFILE DOMAIN-CONTAINING PROTEIN"/>
    <property type="match status" value="1"/>
</dbReference>
<feature type="domain" description="Ubiquitin-like protease family profile" evidence="5">
    <location>
        <begin position="1"/>
        <end position="112"/>
    </location>
</feature>
<dbReference type="SUPFAM" id="SSF54001">
    <property type="entry name" value="Cysteine proteinases"/>
    <property type="match status" value="1"/>
</dbReference>
<keyword evidence="7" id="KW-1185">Reference proteome</keyword>
<accession>A0ABS8SV61</accession>
<dbReference type="Proteomes" id="UP000823775">
    <property type="component" value="Unassembled WGS sequence"/>
</dbReference>
<name>A0ABS8SV61_DATST</name>
<feature type="transmembrane region" description="Helical" evidence="4">
    <location>
        <begin position="42"/>
        <end position="63"/>
    </location>
</feature>
<feature type="transmembrane region" description="Helical" evidence="4">
    <location>
        <begin position="12"/>
        <end position="30"/>
    </location>
</feature>
<keyword evidence="4" id="KW-0812">Transmembrane</keyword>
<keyword evidence="4" id="KW-0472">Membrane</keyword>
<dbReference type="PROSITE" id="PS50600">
    <property type="entry name" value="ULP_PROTEASE"/>
    <property type="match status" value="1"/>
</dbReference>
<dbReference type="Gene3D" id="3.40.395.10">
    <property type="entry name" value="Adenoviral Proteinase, Chain A"/>
    <property type="match status" value="1"/>
</dbReference>
<evidence type="ECO:0000256" key="1">
    <source>
        <dbReference type="ARBA" id="ARBA00005234"/>
    </source>
</evidence>
<protein>
    <recommendedName>
        <fullName evidence="5">Ubiquitin-like protease family profile domain-containing protein</fullName>
    </recommendedName>
</protein>
<dbReference type="EMBL" id="JACEIK010000827">
    <property type="protein sequence ID" value="MCD7462691.1"/>
    <property type="molecule type" value="Genomic_DNA"/>
</dbReference>
<evidence type="ECO:0000259" key="5">
    <source>
        <dbReference type="PROSITE" id="PS50600"/>
    </source>
</evidence>
<evidence type="ECO:0000256" key="4">
    <source>
        <dbReference type="SAM" id="Phobius"/>
    </source>
</evidence>
<reference evidence="6 7" key="1">
    <citation type="journal article" date="2021" name="BMC Genomics">
        <title>Datura genome reveals duplications of psychoactive alkaloid biosynthetic genes and high mutation rate following tissue culture.</title>
        <authorList>
            <person name="Rajewski A."/>
            <person name="Carter-House D."/>
            <person name="Stajich J."/>
            <person name="Litt A."/>
        </authorList>
    </citation>
    <scope>NUCLEOTIDE SEQUENCE [LARGE SCALE GENOMIC DNA]</scope>
    <source>
        <strain evidence="6">AR-01</strain>
    </source>
</reference>
<evidence type="ECO:0000256" key="3">
    <source>
        <dbReference type="ARBA" id="ARBA00022801"/>
    </source>
</evidence>
<keyword evidence="4" id="KW-1133">Transmembrane helix</keyword>
<proteinExistence type="inferred from homology"/>
<evidence type="ECO:0000313" key="6">
    <source>
        <dbReference type="EMBL" id="MCD7462691.1"/>
    </source>
</evidence>
<dbReference type="InterPro" id="IPR003653">
    <property type="entry name" value="Peptidase_C48_C"/>
</dbReference>
<organism evidence="6 7">
    <name type="scientific">Datura stramonium</name>
    <name type="common">Jimsonweed</name>
    <name type="synonym">Common thornapple</name>
    <dbReference type="NCBI Taxonomy" id="4076"/>
    <lineage>
        <taxon>Eukaryota</taxon>
        <taxon>Viridiplantae</taxon>
        <taxon>Streptophyta</taxon>
        <taxon>Embryophyta</taxon>
        <taxon>Tracheophyta</taxon>
        <taxon>Spermatophyta</taxon>
        <taxon>Magnoliopsida</taxon>
        <taxon>eudicotyledons</taxon>
        <taxon>Gunneridae</taxon>
        <taxon>Pentapetalae</taxon>
        <taxon>asterids</taxon>
        <taxon>lamiids</taxon>
        <taxon>Solanales</taxon>
        <taxon>Solanaceae</taxon>
        <taxon>Solanoideae</taxon>
        <taxon>Datureae</taxon>
        <taxon>Datura</taxon>
    </lineage>
</organism>
<evidence type="ECO:0000313" key="7">
    <source>
        <dbReference type="Proteomes" id="UP000823775"/>
    </source>
</evidence>
<dbReference type="InterPro" id="IPR038765">
    <property type="entry name" value="Papain-like_cys_pep_sf"/>
</dbReference>
<keyword evidence="3" id="KW-0378">Hydrolase</keyword>
<sequence length="155" mass="17873">MPIHVHRRRKDVGHWVLGVLTFKDMCIYIYDSNRGALNDDLVMQALLSHAFMIPYFLINTGFYGKRNDIDWNSDAYIDKALSDTFDVNLVSGLPHQSDTNCGAFVTSFAEHFIMGKRIEKKTFDIDTYRLRIGALLWQHGRKKQMLNAVSDNEVT</sequence>
<dbReference type="PANTHER" id="PTHR33022">
    <property type="entry name" value="DUF1985 DOMAIN-CONTAINING PROTEIN"/>
    <property type="match status" value="1"/>
</dbReference>
<keyword evidence="2" id="KW-0645">Protease</keyword>
<evidence type="ECO:0000256" key="2">
    <source>
        <dbReference type="ARBA" id="ARBA00022670"/>
    </source>
</evidence>